<dbReference type="GO" id="GO:0051225">
    <property type="term" value="P:spindle assembly"/>
    <property type="evidence" value="ECO:0007669"/>
    <property type="project" value="TreeGrafter"/>
</dbReference>
<evidence type="ECO:0000256" key="7">
    <source>
        <dbReference type="ARBA" id="ARBA00093572"/>
    </source>
</evidence>
<comment type="similarity">
    <text evidence="2 8">Belongs to the TUBGCP family.</text>
</comment>
<evidence type="ECO:0000313" key="12">
    <source>
        <dbReference type="EMBL" id="CAD7424316.1"/>
    </source>
</evidence>
<dbReference type="GO" id="GO:0005813">
    <property type="term" value="C:centrosome"/>
    <property type="evidence" value="ECO:0007669"/>
    <property type="project" value="UniProtKB-SubCell"/>
</dbReference>
<dbReference type="GO" id="GO:0051321">
    <property type="term" value="P:meiotic cell cycle"/>
    <property type="evidence" value="ECO:0007669"/>
    <property type="project" value="TreeGrafter"/>
</dbReference>
<proteinExistence type="inferred from homology"/>
<dbReference type="Gene3D" id="1.20.120.1900">
    <property type="entry name" value="Gamma-tubulin complex, C-terminal domain"/>
    <property type="match status" value="1"/>
</dbReference>
<dbReference type="GO" id="GO:0000278">
    <property type="term" value="P:mitotic cell cycle"/>
    <property type="evidence" value="ECO:0007669"/>
    <property type="project" value="TreeGrafter"/>
</dbReference>
<dbReference type="PANTHER" id="PTHR19302">
    <property type="entry name" value="GAMMA TUBULIN COMPLEX PROTEIN"/>
    <property type="match status" value="1"/>
</dbReference>
<reference evidence="12" key="1">
    <citation type="submission" date="2020-11" db="EMBL/GenBank/DDBJ databases">
        <authorList>
            <person name="Tran Van P."/>
        </authorList>
    </citation>
    <scope>NUCLEOTIDE SEQUENCE</scope>
</reference>
<dbReference type="GO" id="GO:0005874">
    <property type="term" value="C:microtubule"/>
    <property type="evidence" value="ECO:0007669"/>
    <property type="project" value="UniProtKB-KW"/>
</dbReference>
<dbReference type="EMBL" id="OB792775">
    <property type="protein sequence ID" value="CAD7424316.1"/>
    <property type="molecule type" value="Genomic_DNA"/>
</dbReference>
<dbReference type="GO" id="GO:0000922">
    <property type="term" value="C:spindle pole"/>
    <property type="evidence" value="ECO:0007669"/>
    <property type="project" value="InterPro"/>
</dbReference>
<dbReference type="GO" id="GO:0031122">
    <property type="term" value="P:cytoplasmic microtubule organization"/>
    <property type="evidence" value="ECO:0007669"/>
    <property type="project" value="TreeGrafter"/>
</dbReference>
<dbReference type="InterPro" id="IPR042241">
    <property type="entry name" value="GCP_C_sf"/>
</dbReference>
<dbReference type="GO" id="GO:0051011">
    <property type="term" value="F:microtubule minus-end binding"/>
    <property type="evidence" value="ECO:0007669"/>
    <property type="project" value="TreeGrafter"/>
</dbReference>
<dbReference type="GO" id="GO:0043015">
    <property type="term" value="F:gamma-tubulin binding"/>
    <property type="evidence" value="ECO:0007669"/>
    <property type="project" value="InterPro"/>
</dbReference>
<evidence type="ECO:0000256" key="9">
    <source>
        <dbReference type="SAM" id="MobiDB-lite"/>
    </source>
</evidence>
<dbReference type="InterPro" id="IPR007259">
    <property type="entry name" value="GCP"/>
</dbReference>
<keyword evidence="4 8" id="KW-0493">Microtubule</keyword>
<keyword evidence="3 8" id="KW-0963">Cytoplasm</keyword>
<accession>A0A7R9E116</accession>
<comment type="subcellular location">
    <subcellularLocation>
        <location evidence="1">Cytoplasm</location>
        <location evidence="1">Cytoskeleton</location>
        <location evidence="1">Microtubule organizing center</location>
        <location evidence="1">Centrosome</location>
    </subcellularLocation>
</comment>
<dbReference type="AlphaFoldDB" id="A0A7R9E116"/>
<evidence type="ECO:0000256" key="4">
    <source>
        <dbReference type="ARBA" id="ARBA00022701"/>
    </source>
</evidence>
<dbReference type="GO" id="GO:0000930">
    <property type="term" value="C:gamma-tubulin complex"/>
    <property type="evidence" value="ECO:0007669"/>
    <property type="project" value="TreeGrafter"/>
</dbReference>
<dbReference type="PANTHER" id="PTHR19302:SF13">
    <property type="entry name" value="GAMMA-TUBULIN COMPLEX COMPONENT 2"/>
    <property type="match status" value="1"/>
</dbReference>
<evidence type="ECO:0000256" key="2">
    <source>
        <dbReference type="ARBA" id="ARBA00010337"/>
    </source>
</evidence>
<dbReference type="InterPro" id="IPR041470">
    <property type="entry name" value="GCP_N"/>
</dbReference>
<sequence length="914" mass="104823">MKLLRSSTISPESLVENIEKSTKSSVSNTHKVVTQKQIRHLAQRGVDPDKFLAKYEELKSKNVDCLGSYISLLSKISEDKKLRDFLDRNAKQPCSDSSLTKISTCNSTQLSDTKEVDITPEEIRSRLQKVVAKAQEKKSNPFEKRVDKQSKARHPSHHSPELPNWLSMRPSMSLDFVMDRASAPTPFAAVLGAVPISSQENILLEDLLYCLGGVEGEYIVPNPLQGPYEPRTFTISSCVDQSLRELAILILPLASHYSVVVRFMEEKSGFQHGQVNHALAAAMGCLIKDYLVLVAQLELLLDQGGFNLHEMWFYVQPTLHCMSILANIASTINKAEAKGGQVLSLLHEQTSSYMGDTKGQELCLYLTQAASVPYMEILEKWIYKGVICDPYQEFLVEDNEMIQKEDLPLDYSADYWEKRYTIRRERIPVFLERVAEVILRTGKYLNVIRQCGKNIKTPQDEEIVYTIKERQYFESIEKAYLFASKTLLQLLMEENDLMRRLKSVKHYFLLDQGDFIVQFMDSCEEELSKNIGDIIPTRLESLLELALRTSAANSDPYKDDMRTELLPYDLTFQMSKILSIETQEEKEYRLPLDHLNLVGLESFTFGYEVKWPVSLVLNRKAIACYQMIFRHLFHCKHVERLLCRVWISNKVVKSFHLKNAKMYVPAFALRQRMLNCIQNLEYYMMVEVIQPNWLAFLSKMNDVNNVDEVLVCHSDFLDTCLKDCMLTNPDLLRIVNSLMSACEQFCQFMQQMTKYYVDAELTSMLGPGYEGSDTYCESPEPLTNTSINECSGGSFKQRINKFDDEFTSVLVTLLDNISSLGRENNSEKLVNVLYSTVIRSTIYYESNALNRMATEVNLEFLQVLKRFFLCENEFNDVSPERNKRYSTLAKSDPHIPPVGVHRAWALGSDPGFQS</sequence>
<gene>
    <name evidence="12" type="ORF">TMSB3V08_LOCUS1273</name>
</gene>
<protein>
    <recommendedName>
        <fullName evidence="8">Gamma-tubulin complex component</fullName>
    </recommendedName>
</protein>
<feature type="compositionally biased region" description="Basic and acidic residues" evidence="9">
    <location>
        <begin position="134"/>
        <end position="150"/>
    </location>
</feature>
<dbReference type="GO" id="GO:0007020">
    <property type="term" value="P:microtubule nucleation"/>
    <property type="evidence" value="ECO:0007669"/>
    <property type="project" value="InterPro"/>
</dbReference>
<dbReference type="Pfam" id="PF17681">
    <property type="entry name" value="GCP_N_terminal"/>
    <property type="match status" value="1"/>
</dbReference>
<evidence type="ECO:0000256" key="6">
    <source>
        <dbReference type="ARBA" id="ARBA00093403"/>
    </source>
</evidence>
<feature type="domain" description="Gamma tubulin complex component C-terminal" evidence="10">
    <location>
        <begin position="497"/>
        <end position="831"/>
    </location>
</feature>
<evidence type="ECO:0000256" key="5">
    <source>
        <dbReference type="ARBA" id="ARBA00023212"/>
    </source>
</evidence>
<feature type="domain" description="Gamma tubulin complex component protein N-terminal" evidence="11">
    <location>
        <begin position="204"/>
        <end position="494"/>
    </location>
</feature>
<dbReference type="InterPro" id="IPR040457">
    <property type="entry name" value="GCP_C"/>
</dbReference>
<organism evidence="12">
    <name type="scientific">Timema monikensis</name>
    <dbReference type="NCBI Taxonomy" id="170555"/>
    <lineage>
        <taxon>Eukaryota</taxon>
        <taxon>Metazoa</taxon>
        <taxon>Ecdysozoa</taxon>
        <taxon>Arthropoda</taxon>
        <taxon>Hexapoda</taxon>
        <taxon>Insecta</taxon>
        <taxon>Pterygota</taxon>
        <taxon>Neoptera</taxon>
        <taxon>Polyneoptera</taxon>
        <taxon>Phasmatodea</taxon>
        <taxon>Timematodea</taxon>
        <taxon>Timematoidea</taxon>
        <taxon>Timematidae</taxon>
        <taxon>Timema</taxon>
    </lineage>
</organism>
<keyword evidence="5 8" id="KW-0206">Cytoskeleton</keyword>
<comment type="subunit">
    <text evidence="7">Component of the gamma-tubulin ring complex (gTuRC) consisting of TUBGCP2, TUBGCP3, TUBGCP4, TUBGCP5 and TUBGCP6 and gamma-tubulin TUBG1 or TUBG2. TUBGCP2, TUBGCP3, TUBGCP4, TUBGCP5 and TUBGCP6 assemble in a 5:5:2:1:1 stoichiometry; each is associated with a gamma-tubulin, thereby arranging 14 gamma-tubulins in a helical manner. Gamma-tubulin at the first position is blocked by TUBGCP3 at the last position, allowing 13 protafilaments to grow into a microtubule. The gTuRC (via TUBGCP3 and TUBGCP6) interacts with ACTB and MZT1; the interactions form a luminal bridge that stabilizes the initial structure during complex assembly. The gTuRC (via TUBGCP2) interacts with MZT2A/MZT2B and CDK5RAP2 (via CM1 motif); the interactions play a role in gTuRC activation. Interacts with ATF5; the ATF5:PCNT:polyglutamylated tubulin (PGT) tripartite unites the mother centriole and the pericentriolar material (PCM) in the centrosome.</text>
</comment>
<dbReference type="FunFam" id="1.20.120.1900:FF:000002">
    <property type="entry name" value="Gamma-tubulin complex component"/>
    <property type="match status" value="1"/>
</dbReference>
<evidence type="ECO:0000256" key="8">
    <source>
        <dbReference type="RuleBase" id="RU363050"/>
    </source>
</evidence>
<evidence type="ECO:0000256" key="1">
    <source>
        <dbReference type="ARBA" id="ARBA00004300"/>
    </source>
</evidence>
<name>A0A7R9E116_9NEOP</name>
<evidence type="ECO:0000259" key="10">
    <source>
        <dbReference type="Pfam" id="PF04130"/>
    </source>
</evidence>
<dbReference type="Pfam" id="PF04130">
    <property type="entry name" value="GCP_C_terminal"/>
    <property type="match status" value="1"/>
</dbReference>
<evidence type="ECO:0000259" key="11">
    <source>
        <dbReference type="Pfam" id="PF17681"/>
    </source>
</evidence>
<evidence type="ECO:0000256" key="3">
    <source>
        <dbReference type="ARBA" id="ARBA00022490"/>
    </source>
</evidence>
<feature type="region of interest" description="Disordered" evidence="9">
    <location>
        <begin position="133"/>
        <end position="164"/>
    </location>
</feature>
<comment type="function">
    <text evidence="6">Component of the gamma-tubulin ring complex (gTuRC) which mediates microtubule nucleation. The gTuRC regulates the minus-end nucleation of alpha-beta tubulin heterodimers that grow into microtubule protafilaments, a critical step in centrosome duplication and spindle formation. Plays a role in neuronal migration.</text>
</comment>